<dbReference type="NCBIfam" id="NF006718">
    <property type="entry name" value="PRK09256.1"/>
    <property type="match status" value="1"/>
</dbReference>
<organism evidence="4 5">
    <name type="scientific">Methylovorus glucosotrophus (strain SIP3-4)</name>
    <dbReference type="NCBI Taxonomy" id="582744"/>
    <lineage>
        <taxon>Bacteria</taxon>
        <taxon>Pseudomonadati</taxon>
        <taxon>Pseudomonadota</taxon>
        <taxon>Betaproteobacteria</taxon>
        <taxon>Nitrosomonadales</taxon>
        <taxon>Methylophilaceae</taxon>
        <taxon>Methylovorus</taxon>
    </lineage>
</organism>
<gene>
    <name evidence="4" type="ordered locus">Msip34_2287</name>
</gene>
<comment type="similarity">
    <text evidence="1">Belongs to the prokaryotic/mitochondrial release factor family.</text>
</comment>
<dbReference type="PANTHER" id="PTHR47814">
    <property type="entry name" value="PEPTIDYL-TRNA HYDROLASE ARFB"/>
    <property type="match status" value="1"/>
</dbReference>
<feature type="domain" description="Prokaryotic-type class I peptide chain release factors" evidence="3">
    <location>
        <begin position="17"/>
        <end position="33"/>
    </location>
</feature>
<dbReference type="PROSITE" id="PS00745">
    <property type="entry name" value="RF_PROK_I"/>
    <property type="match status" value="1"/>
</dbReference>
<evidence type="ECO:0000313" key="5">
    <source>
        <dbReference type="Proteomes" id="UP000002743"/>
    </source>
</evidence>
<feature type="region of interest" description="Disordered" evidence="2">
    <location>
        <begin position="98"/>
        <end position="134"/>
    </location>
</feature>
<dbReference type="STRING" id="582744.Msip34_2287"/>
<reference evidence="5" key="1">
    <citation type="submission" date="2009-07" db="EMBL/GenBank/DDBJ databases">
        <title>Complete sequence of chromosome of Methylovorus sp. SIP3-4.</title>
        <authorList>
            <person name="Lucas S."/>
            <person name="Copeland A."/>
            <person name="Lapidus A."/>
            <person name="Glavina del Rio T."/>
            <person name="Tice H."/>
            <person name="Bruce D."/>
            <person name="Goodwin L."/>
            <person name="Pitluck S."/>
            <person name="Clum A."/>
            <person name="Larimer F."/>
            <person name="Land M."/>
            <person name="Hauser L."/>
            <person name="Kyrpides N."/>
            <person name="Mikhailova N."/>
            <person name="Kayluzhnaya M."/>
            <person name="Chistoserdova L."/>
        </authorList>
    </citation>
    <scope>NUCLEOTIDE SEQUENCE [LARGE SCALE GENOMIC DNA]</scope>
    <source>
        <strain evidence="5">SIP3-4</strain>
    </source>
</reference>
<keyword evidence="5" id="KW-1185">Reference proteome</keyword>
<evidence type="ECO:0000256" key="1">
    <source>
        <dbReference type="ARBA" id="ARBA00010835"/>
    </source>
</evidence>
<dbReference type="HOGENOM" id="CLU_089470_3_0_4"/>
<proteinExistence type="inferred from homology"/>
<sequence>MQPIVIPDSEFELTAMRAQGAGGQNVNKVSSAVHLRFDIRASSLDEAHKARLLALRDARVSSEGVLIIKAQRHRSQLLNRQDAIERLHAWVNQVARPPAVRHATRPTLASRKRRLEGKTRRGHIKAMRGKIAAE</sequence>
<dbReference type="Gene3D" id="3.30.160.20">
    <property type="match status" value="1"/>
</dbReference>
<evidence type="ECO:0000259" key="3">
    <source>
        <dbReference type="PROSITE" id="PS00745"/>
    </source>
</evidence>
<accession>C6X9Y8</accession>
<dbReference type="GO" id="GO:0072344">
    <property type="term" value="P:rescue of stalled ribosome"/>
    <property type="evidence" value="ECO:0007669"/>
    <property type="project" value="TreeGrafter"/>
</dbReference>
<evidence type="ECO:0000256" key="2">
    <source>
        <dbReference type="SAM" id="MobiDB-lite"/>
    </source>
</evidence>
<dbReference type="InterPro" id="IPR000352">
    <property type="entry name" value="Pep_chain_release_fac_I"/>
</dbReference>
<dbReference type="Pfam" id="PF00472">
    <property type="entry name" value="RF-1"/>
    <property type="match status" value="1"/>
</dbReference>
<dbReference type="GO" id="GO:0004045">
    <property type="term" value="F:peptidyl-tRNA hydrolase activity"/>
    <property type="evidence" value="ECO:0007669"/>
    <property type="project" value="TreeGrafter"/>
</dbReference>
<dbReference type="InterPro" id="IPR045853">
    <property type="entry name" value="Pep_chain_release_fac_I_sf"/>
</dbReference>
<feature type="compositionally biased region" description="Basic residues" evidence="2">
    <location>
        <begin position="110"/>
        <end position="128"/>
    </location>
</feature>
<dbReference type="EMBL" id="CP001674">
    <property type="protein sequence ID" value="ACT51529.1"/>
    <property type="molecule type" value="Genomic_DNA"/>
</dbReference>
<dbReference type="eggNOG" id="COG1186">
    <property type="taxonomic scope" value="Bacteria"/>
</dbReference>
<reference evidence="4 5" key="2">
    <citation type="journal article" date="2011" name="J. Bacteriol.">
        <title>Genomes of three methylotrophs from a single niche uncover genetic and metabolic divergence of Methylophilaceae.</title>
        <authorList>
            <person name="Lapidus A."/>
            <person name="Clum A."/>
            <person name="Labutti K."/>
            <person name="Kaluzhnaya M.G."/>
            <person name="Lim S."/>
            <person name="Beck D.A."/>
            <person name="Glavina Del Rio T."/>
            <person name="Nolan M."/>
            <person name="Mavromatis K."/>
            <person name="Huntemann M."/>
            <person name="Lucas S."/>
            <person name="Lidstrom M.E."/>
            <person name="Ivanova N."/>
            <person name="Chistoserdova L."/>
        </authorList>
    </citation>
    <scope>NUCLEOTIDE SEQUENCE [LARGE SCALE GENOMIC DNA]</scope>
    <source>
        <strain evidence="4 5">SIP3-4</strain>
    </source>
</reference>
<dbReference type="GO" id="GO:0003747">
    <property type="term" value="F:translation release factor activity"/>
    <property type="evidence" value="ECO:0007669"/>
    <property type="project" value="InterPro"/>
</dbReference>
<dbReference type="KEGG" id="mei:Msip34_2287"/>
<evidence type="ECO:0000313" key="4">
    <source>
        <dbReference type="EMBL" id="ACT51529.1"/>
    </source>
</evidence>
<name>C6X9Y8_METGS</name>
<dbReference type="GO" id="GO:0043022">
    <property type="term" value="F:ribosome binding"/>
    <property type="evidence" value="ECO:0007669"/>
    <property type="project" value="TreeGrafter"/>
</dbReference>
<dbReference type="Proteomes" id="UP000002743">
    <property type="component" value="Chromosome"/>
</dbReference>
<dbReference type="PANTHER" id="PTHR47814:SF1">
    <property type="entry name" value="PEPTIDYL-TRNA HYDROLASE ARFB"/>
    <property type="match status" value="1"/>
</dbReference>
<dbReference type="AlphaFoldDB" id="C6X9Y8"/>
<dbReference type="SUPFAM" id="SSF75620">
    <property type="entry name" value="Release factor"/>
    <property type="match status" value="1"/>
</dbReference>
<protein>
    <submittedName>
        <fullName evidence="4">Class I peptide chain release factor</fullName>
    </submittedName>
</protein>
<dbReference type="RefSeq" id="WP_015830835.1">
    <property type="nucleotide sequence ID" value="NC_012969.1"/>
</dbReference>